<evidence type="ECO:0000313" key="3">
    <source>
        <dbReference type="Proteomes" id="UP001366060"/>
    </source>
</evidence>
<evidence type="ECO:0000313" key="2">
    <source>
        <dbReference type="EMBL" id="MEL0661211.1"/>
    </source>
</evidence>
<keyword evidence="2" id="KW-0436">Ligase</keyword>
<name>A0ABU9HHI9_9GAMM</name>
<feature type="non-terminal residue" evidence="2">
    <location>
        <position position="1"/>
    </location>
</feature>
<dbReference type="Pfam" id="PF13193">
    <property type="entry name" value="AMP-binding_C"/>
    <property type="match status" value="1"/>
</dbReference>
<organism evidence="2 3">
    <name type="scientific">Psychromonas arctica</name>
    <dbReference type="NCBI Taxonomy" id="168275"/>
    <lineage>
        <taxon>Bacteria</taxon>
        <taxon>Pseudomonadati</taxon>
        <taxon>Pseudomonadota</taxon>
        <taxon>Gammaproteobacteria</taxon>
        <taxon>Alteromonadales</taxon>
        <taxon>Psychromonadaceae</taxon>
        <taxon>Psychromonas</taxon>
    </lineage>
</organism>
<dbReference type="Proteomes" id="UP001366060">
    <property type="component" value="Unassembled WGS sequence"/>
</dbReference>
<comment type="caution">
    <text evidence="2">The sequence shown here is derived from an EMBL/GenBank/DDBJ whole genome shotgun (WGS) entry which is preliminary data.</text>
</comment>
<accession>A0ABU9HHI9</accession>
<dbReference type="RefSeq" id="WP_425355967.1">
    <property type="nucleotide sequence ID" value="NZ_JBAKBA010000480.1"/>
</dbReference>
<evidence type="ECO:0000259" key="1">
    <source>
        <dbReference type="Pfam" id="PF13193"/>
    </source>
</evidence>
<dbReference type="EC" id="6.2.1.3" evidence="2"/>
<proteinExistence type="predicted"/>
<dbReference type="InterPro" id="IPR025110">
    <property type="entry name" value="AMP-bd_C"/>
</dbReference>
<keyword evidence="3" id="KW-1185">Reference proteome</keyword>
<dbReference type="Gene3D" id="3.30.300.30">
    <property type="match status" value="1"/>
</dbReference>
<dbReference type="SUPFAM" id="SSF56801">
    <property type="entry name" value="Acetyl-CoA synthetase-like"/>
    <property type="match status" value="1"/>
</dbReference>
<dbReference type="InterPro" id="IPR045851">
    <property type="entry name" value="AMP-bd_C_sf"/>
</dbReference>
<gene>
    <name evidence="2" type="ORF">V6255_19155</name>
</gene>
<protein>
    <submittedName>
        <fullName evidence="2">Long-chain-fatty-acid--CoA ligase</fullName>
        <ecNumber evidence="2">6.2.1.3</ecNumber>
    </submittedName>
</protein>
<reference evidence="2 3" key="1">
    <citation type="submission" date="2024-02" db="EMBL/GenBank/DDBJ databases">
        <title>Bacteria isolated from the canopy kelp, Nereocystis luetkeana.</title>
        <authorList>
            <person name="Pfister C.A."/>
            <person name="Younker I.T."/>
            <person name="Light S.H."/>
        </authorList>
    </citation>
    <scope>NUCLEOTIDE SEQUENCE [LARGE SCALE GENOMIC DNA]</scope>
    <source>
        <strain evidence="2 3">TI.2.07</strain>
    </source>
</reference>
<feature type="domain" description="AMP-binding enzyme C-terminal" evidence="1">
    <location>
        <begin position="1"/>
        <end position="60"/>
    </location>
</feature>
<dbReference type="GO" id="GO:0004467">
    <property type="term" value="F:long-chain fatty acid-CoA ligase activity"/>
    <property type="evidence" value="ECO:0007669"/>
    <property type="project" value="UniProtKB-EC"/>
</dbReference>
<dbReference type="EMBL" id="JBAKBA010000480">
    <property type="protein sequence ID" value="MEL0661211.1"/>
    <property type="molecule type" value="Genomic_DNA"/>
</dbReference>
<sequence length="68" mass="7825">AVIGFEDESTGERFKLLVVLNDHKVTVGNIKTHCAKYLTRYKEPKQIEIVTELTKNNVGKVLRRLLKE</sequence>